<dbReference type="RefSeq" id="WP_182776497.1">
    <property type="nucleotide sequence ID" value="NZ_BAAAHW010000003.1"/>
</dbReference>
<accession>A0A7W3NRT5</accession>
<dbReference type="GeneID" id="93976001"/>
<evidence type="ECO:0000313" key="2">
    <source>
        <dbReference type="EMBL" id="MBA9055538.1"/>
    </source>
</evidence>
<protein>
    <submittedName>
        <fullName evidence="2">Uncharacterized protein</fullName>
    </submittedName>
</protein>
<sequence length="95" mass="10542">MGERDGDRRDTRDTGGAATPDIESHLGTALRAYDPDPEAERRALAAFRTAHASGRTRRTRPRDDWRPAPTRGGAALAWREDRSRQSDQPPVADGY</sequence>
<comment type="caution">
    <text evidence="2">The sequence shown here is derived from an EMBL/GenBank/DDBJ whole genome shotgun (WGS) entry which is preliminary data.</text>
</comment>
<feature type="compositionally biased region" description="Basic and acidic residues" evidence="1">
    <location>
        <begin position="1"/>
        <end position="13"/>
    </location>
</feature>
<organism evidence="2 3">
    <name type="scientific">Streptomyces murinus</name>
    <dbReference type="NCBI Taxonomy" id="33900"/>
    <lineage>
        <taxon>Bacteria</taxon>
        <taxon>Bacillati</taxon>
        <taxon>Actinomycetota</taxon>
        <taxon>Actinomycetes</taxon>
        <taxon>Kitasatosporales</taxon>
        <taxon>Streptomycetaceae</taxon>
        <taxon>Streptomyces</taxon>
    </lineage>
</organism>
<feature type="region of interest" description="Disordered" evidence="1">
    <location>
        <begin position="1"/>
        <end position="95"/>
    </location>
</feature>
<keyword evidence="3" id="KW-1185">Reference proteome</keyword>
<reference evidence="2 3" key="1">
    <citation type="submission" date="2020-08" db="EMBL/GenBank/DDBJ databases">
        <title>Sequencing the genomes of 1000 actinobacteria strains.</title>
        <authorList>
            <person name="Klenk H.-P."/>
        </authorList>
    </citation>
    <scope>NUCLEOTIDE SEQUENCE [LARGE SCALE GENOMIC DNA]</scope>
    <source>
        <strain evidence="2 3">DSM 41827</strain>
    </source>
</reference>
<dbReference type="AlphaFoldDB" id="A0A7W3NRT5"/>
<evidence type="ECO:0000313" key="3">
    <source>
        <dbReference type="Proteomes" id="UP000577386"/>
    </source>
</evidence>
<evidence type="ECO:0000256" key="1">
    <source>
        <dbReference type="SAM" id="MobiDB-lite"/>
    </source>
</evidence>
<dbReference type="EMBL" id="JACJIJ010000002">
    <property type="protein sequence ID" value="MBA9055538.1"/>
    <property type="molecule type" value="Genomic_DNA"/>
</dbReference>
<proteinExistence type="predicted"/>
<name>A0A7W3NRT5_STRMR</name>
<gene>
    <name evidence="2" type="ORF">HDA42_004716</name>
</gene>
<dbReference type="Proteomes" id="UP000577386">
    <property type="component" value="Unassembled WGS sequence"/>
</dbReference>